<keyword evidence="2" id="KW-0378">Hydrolase</keyword>
<dbReference type="InParanoid" id="E9E5Q6"/>
<accession>E9E5Q6</accession>
<evidence type="ECO:0000313" key="2">
    <source>
        <dbReference type="EMBL" id="EFY88769.1"/>
    </source>
</evidence>
<dbReference type="OrthoDB" id="408373at2759"/>
<dbReference type="Gene3D" id="3.40.50.1820">
    <property type="entry name" value="alpha/beta hydrolase"/>
    <property type="match status" value="1"/>
</dbReference>
<dbReference type="SUPFAM" id="SSF53474">
    <property type="entry name" value="alpha/beta-Hydrolases"/>
    <property type="match status" value="1"/>
</dbReference>
<dbReference type="InterPro" id="IPR050266">
    <property type="entry name" value="AB_hydrolase_sf"/>
</dbReference>
<dbReference type="EMBL" id="GL698507">
    <property type="protein sequence ID" value="EFY88769.1"/>
    <property type="molecule type" value="Genomic_DNA"/>
</dbReference>
<dbReference type="GO" id="GO:0016020">
    <property type="term" value="C:membrane"/>
    <property type="evidence" value="ECO:0007669"/>
    <property type="project" value="TreeGrafter"/>
</dbReference>
<dbReference type="Proteomes" id="UP000002499">
    <property type="component" value="Unassembled WGS sequence"/>
</dbReference>
<reference evidence="2 3" key="1">
    <citation type="journal article" date="2011" name="PLoS Genet.">
        <title>Genome sequencing and comparative transcriptomics of the model entomopathogenic fungi Metarhizium anisopliae and M. acridum.</title>
        <authorList>
            <person name="Gao Q."/>
            <person name="Jin K."/>
            <person name="Ying S.H."/>
            <person name="Zhang Y."/>
            <person name="Xiao G."/>
            <person name="Shang Y."/>
            <person name="Duan Z."/>
            <person name="Hu X."/>
            <person name="Xie X.Q."/>
            <person name="Zhou G."/>
            <person name="Peng G."/>
            <person name="Luo Z."/>
            <person name="Huang W."/>
            <person name="Wang B."/>
            <person name="Fang W."/>
            <person name="Wang S."/>
            <person name="Zhong Y."/>
            <person name="Ma L.J."/>
            <person name="St Leger R.J."/>
            <person name="Zhao G.P."/>
            <person name="Pei Y."/>
            <person name="Feng M.G."/>
            <person name="Xia Y."/>
            <person name="Wang C."/>
        </authorList>
    </citation>
    <scope>NUCLEOTIDE SEQUENCE [LARGE SCALE GENOMIC DNA]</scope>
    <source>
        <strain evidence="2 3">CQMa 102</strain>
    </source>
</reference>
<dbReference type="STRING" id="655827.E9E5Q6"/>
<dbReference type="PANTHER" id="PTHR43798">
    <property type="entry name" value="MONOACYLGLYCEROL LIPASE"/>
    <property type="match status" value="1"/>
</dbReference>
<proteinExistence type="predicted"/>
<dbReference type="eggNOG" id="KOG4178">
    <property type="taxonomic scope" value="Eukaryota"/>
</dbReference>
<evidence type="ECO:0000259" key="1">
    <source>
        <dbReference type="Pfam" id="PF00561"/>
    </source>
</evidence>
<keyword evidence="3" id="KW-1185">Reference proteome</keyword>
<dbReference type="InterPro" id="IPR029058">
    <property type="entry name" value="AB_hydrolase_fold"/>
</dbReference>
<dbReference type="InterPro" id="IPR000073">
    <property type="entry name" value="AB_hydrolase_1"/>
</dbReference>
<sequence length="207" mass="23114">MTTRNLLIAGRMVRFIWTTLAYIFDTQVMVRRCCLSMATLNIALANQYTVIALDNRGTGDSPIPENNDYSPEAMARDLKGLLDFLKINRTFVFSHDKGSCQAVALAAQYPSLIPALGVSGHLLPGFGYEERSCPSSTWDLYSNWQLAFFGVPDAAELFIRGKEKEIHCIADENPEWVAERLRAYFGNIGGNDQAADLSWHSNRTTLV</sequence>
<dbReference type="GO" id="GO:0016787">
    <property type="term" value="F:hydrolase activity"/>
    <property type="evidence" value="ECO:0007669"/>
    <property type="project" value="UniProtKB-KW"/>
</dbReference>
<protein>
    <submittedName>
        <fullName evidence="2">Hydrolase, putative</fullName>
    </submittedName>
</protein>
<dbReference type="Pfam" id="PF00561">
    <property type="entry name" value="Abhydrolase_1"/>
    <property type="match status" value="1"/>
</dbReference>
<name>E9E5Q6_METAQ</name>
<feature type="domain" description="AB hydrolase-1" evidence="1">
    <location>
        <begin position="40"/>
        <end position="116"/>
    </location>
</feature>
<gene>
    <name evidence="2" type="ORF">MAC_05204</name>
</gene>
<organism evidence="3">
    <name type="scientific">Metarhizium acridum (strain CQMa 102)</name>
    <dbReference type="NCBI Taxonomy" id="655827"/>
    <lineage>
        <taxon>Eukaryota</taxon>
        <taxon>Fungi</taxon>
        <taxon>Dikarya</taxon>
        <taxon>Ascomycota</taxon>
        <taxon>Pezizomycotina</taxon>
        <taxon>Sordariomycetes</taxon>
        <taxon>Hypocreomycetidae</taxon>
        <taxon>Hypocreales</taxon>
        <taxon>Clavicipitaceae</taxon>
        <taxon>Metarhizium</taxon>
    </lineage>
</organism>
<dbReference type="HOGENOM" id="CLU_1326662_0_0_1"/>
<dbReference type="AlphaFoldDB" id="E9E5Q6"/>
<dbReference type="PANTHER" id="PTHR43798:SF33">
    <property type="entry name" value="HYDROLASE, PUTATIVE (AFU_ORTHOLOGUE AFUA_2G14860)-RELATED"/>
    <property type="match status" value="1"/>
</dbReference>
<evidence type="ECO:0000313" key="3">
    <source>
        <dbReference type="Proteomes" id="UP000002499"/>
    </source>
</evidence>